<evidence type="ECO:0000256" key="14">
    <source>
        <dbReference type="PROSITE-ProRule" id="PRU00175"/>
    </source>
</evidence>
<comment type="caution">
    <text evidence="17">The sequence shown here is derived from an EMBL/GenBank/DDBJ whole genome shotgun (WGS) entry which is preliminary data.</text>
</comment>
<keyword evidence="11" id="KW-1133">Transmembrane helix</keyword>
<evidence type="ECO:0000256" key="9">
    <source>
        <dbReference type="ARBA" id="ARBA00022786"/>
    </source>
</evidence>
<keyword evidence="5" id="KW-0808">Transferase</keyword>
<dbReference type="GO" id="GO:0061630">
    <property type="term" value="F:ubiquitin protein ligase activity"/>
    <property type="evidence" value="ECO:0007669"/>
    <property type="project" value="UniProtKB-EC"/>
</dbReference>
<dbReference type="Gene3D" id="3.30.40.10">
    <property type="entry name" value="Zinc/RING finger domain, C3HC4 (zinc finger)"/>
    <property type="match status" value="1"/>
</dbReference>
<dbReference type="SUPFAM" id="SSF57850">
    <property type="entry name" value="RING/U-box"/>
    <property type="match status" value="1"/>
</dbReference>
<keyword evidence="6" id="KW-0812">Transmembrane</keyword>
<protein>
    <recommendedName>
        <fullName evidence="4">RING-type E3 ubiquitin transferase</fullName>
        <ecNumber evidence="4">2.3.2.27</ecNumber>
    </recommendedName>
</protein>
<evidence type="ECO:0000256" key="5">
    <source>
        <dbReference type="ARBA" id="ARBA00022679"/>
    </source>
</evidence>
<evidence type="ECO:0000256" key="3">
    <source>
        <dbReference type="ARBA" id="ARBA00004906"/>
    </source>
</evidence>
<evidence type="ECO:0000256" key="6">
    <source>
        <dbReference type="ARBA" id="ARBA00022692"/>
    </source>
</evidence>
<dbReference type="AlphaFoldDB" id="A0A8K0H2Q3"/>
<keyword evidence="7" id="KW-0479">Metal-binding</keyword>
<keyword evidence="10" id="KW-0862">Zinc</keyword>
<proteinExistence type="inferred from homology"/>
<dbReference type="InterPro" id="IPR001841">
    <property type="entry name" value="Znf_RING"/>
</dbReference>
<dbReference type="PANTHER" id="PTHR45768">
    <property type="entry name" value="E3 UBIQUITIN-PROTEIN LIGASE RNF13-LIKE"/>
    <property type="match status" value="1"/>
</dbReference>
<keyword evidence="12" id="KW-0472">Membrane</keyword>
<sequence>MVMAIILSVILLLLGFGMLVVVQVCIAGRAFRRGFGDVSVVERARSGNKSMSRDDLEKLPSYEYVTKDENRASSPMVECAVCLETFKMGEKCRLLPLCNHSFHAQCVDEWLLRTPICPICRTLADSRKSGGGGGDESGCFSDVSIELRGSQTSTTASSYVGESSQFSEINSSEFREIHQTQERSEERQLNNSNNPIALPQDVYERLPV</sequence>
<dbReference type="PROSITE" id="PS50089">
    <property type="entry name" value="ZF_RING_2"/>
    <property type="match status" value="1"/>
</dbReference>
<feature type="compositionally biased region" description="Basic and acidic residues" evidence="15">
    <location>
        <begin position="176"/>
        <end position="188"/>
    </location>
</feature>
<evidence type="ECO:0000256" key="10">
    <source>
        <dbReference type="ARBA" id="ARBA00022833"/>
    </source>
</evidence>
<reference evidence="17" key="1">
    <citation type="submission" date="2020-03" db="EMBL/GenBank/DDBJ databases">
        <title>A high-quality chromosome-level genome assembly of a woody plant with both climbing and erect habits, Rhamnella rubrinervis.</title>
        <authorList>
            <person name="Lu Z."/>
            <person name="Yang Y."/>
            <person name="Zhu X."/>
            <person name="Sun Y."/>
        </authorList>
    </citation>
    <scope>NUCLEOTIDE SEQUENCE</scope>
    <source>
        <strain evidence="17">BYM</strain>
        <tissue evidence="17">Leaf</tissue>
    </source>
</reference>
<feature type="region of interest" description="Disordered" evidence="15">
    <location>
        <begin position="176"/>
        <end position="201"/>
    </location>
</feature>
<keyword evidence="18" id="KW-1185">Reference proteome</keyword>
<comment type="similarity">
    <text evidence="13">Belongs to the RING-type zinc finger family. ATL subfamily.</text>
</comment>
<evidence type="ECO:0000256" key="11">
    <source>
        <dbReference type="ARBA" id="ARBA00022989"/>
    </source>
</evidence>
<evidence type="ECO:0000256" key="13">
    <source>
        <dbReference type="ARBA" id="ARBA00024209"/>
    </source>
</evidence>
<evidence type="ECO:0000256" key="4">
    <source>
        <dbReference type="ARBA" id="ARBA00012483"/>
    </source>
</evidence>
<evidence type="ECO:0000313" key="17">
    <source>
        <dbReference type="EMBL" id="KAF3444676.1"/>
    </source>
</evidence>
<dbReference type="PANTHER" id="PTHR45768:SF61">
    <property type="entry name" value="RING-H2 FINGER PROTEIN ATL18"/>
    <property type="match status" value="1"/>
</dbReference>
<evidence type="ECO:0000313" key="18">
    <source>
        <dbReference type="Proteomes" id="UP000796880"/>
    </source>
</evidence>
<name>A0A8K0H2Q3_9ROSA</name>
<gene>
    <name evidence="17" type="ORF">FNV43_RR14369</name>
</gene>
<evidence type="ECO:0000256" key="1">
    <source>
        <dbReference type="ARBA" id="ARBA00000900"/>
    </source>
</evidence>
<evidence type="ECO:0000256" key="12">
    <source>
        <dbReference type="ARBA" id="ARBA00023136"/>
    </source>
</evidence>
<dbReference type="Pfam" id="PF13639">
    <property type="entry name" value="zf-RING_2"/>
    <property type="match status" value="1"/>
</dbReference>
<evidence type="ECO:0000256" key="7">
    <source>
        <dbReference type="ARBA" id="ARBA00022723"/>
    </source>
</evidence>
<comment type="catalytic activity">
    <reaction evidence="1">
        <text>S-ubiquitinyl-[E2 ubiquitin-conjugating enzyme]-L-cysteine + [acceptor protein]-L-lysine = [E2 ubiquitin-conjugating enzyme]-L-cysteine + N(6)-ubiquitinyl-[acceptor protein]-L-lysine.</text>
        <dbReference type="EC" id="2.3.2.27"/>
    </reaction>
</comment>
<dbReference type="GO" id="GO:0008270">
    <property type="term" value="F:zinc ion binding"/>
    <property type="evidence" value="ECO:0007669"/>
    <property type="project" value="UniProtKB-KW"/>
</dbReference>
<keyword evidence="8 14" id="KW-0863">Zinc-finger</keyword>
<comment type="subcellular location">
    <subcellularLocation>
        <location evidence="2">Membrane</location>
        <topology evidence="2">Single-pass membrane protein</topology>
    </subcellularLocation>
</comment>
<dbReference type="GO" id="GO:0016020">
    <property type="term" value="C:membrane"/>
    <property type="evidence" value="ECO:0007669"/>
    <property type="project" value="UniProtKB-SubCell"/>
</dbReference>
<dbReference type="EC" id="2.3.2.27" evidence="4"/>
<organism evidence="17 18">
    <name type="scientific">Rhamnella rubrinervis</name>
    <dbReference type="NCBI Taxonomy" id="2594499"/>
    <lineage>
        <taxon>Eukaryota</taxon>
        <taxon>Viridiplantae</taxon>
        <taxon>Streptophyta</taxon>
        <taxon>Embryophyta</taxon>
        <taxon>Tracheophyta</taxon>
        <taxon>Spermatophyta</taxon>
        <taxon>Magnoliopsida</taxon>
        <taxon>eudicotyledons</taxon>
        <taxon>Gunneridae</taxon>
        <taxon>Pentapetalae</taxon>
        <taxon>rosids</taxon>
        <taxon>fabids</taxon>
        <taxon>Rosales</taxon>
        <taxon>Rhamnaceae</taxon>
        <taxon>rhamnoid group</taxon>
        <taxon>Rhamneae</taxon>
        <taxon>Rhamnella</taxon>
    </lineage>
</organism>
<evidence type="ECO:0000256" key="15">
    <source>
        <dbReference type="SAM" id="MobiDB-lite"/>
    </source>
</evidence>
<dbReference type="CDD" id="cd16461">
    <property type="entry name" value="RING-H2_EL5-like"/>
    <property type="match status" value="1"/>
</dbReference>
<evidence type="ECO:0000256" key="8">
    <source>
        <dbReference type="ARBA" id="ARBA00022771"/>
    </source>
</evidence>
<dbReference type="InterPro" id="IPR013083">
    <property type="entry name" value="Znf_RING/FYVE/PHD"/>
</dbReference>
<dbReference type="SMART" id="SM00184">
    <property type="entry name" value="RING"/>
    <property type="match status" value="1"/>
</dbReference>
<feature type="domain" description="RING-type" evidence="16">
    <location>
        <begin position="79"/>
        <end position="121"/>
    </location>
</feature>
<dbReference type="EMBL" id="VOIH02000006">
    <property type="protein sequence ID" value="KAF3444676.1"/>
    <property type="molecule type" value="Genomic_DNA"/>
</dbReference>
<evidence type="ECO:0000259" key="16">
    <source>
        <dbReference type="PROSITE" id="PS50089"/>
    </source>
</evidence>
<dbReference type="Proteomes" id="UP000796880">
    <property type="component" value="Unassembled WGS sequence"/>
</dbReference>
<comment type="pathway">
    <text evidence="3">Protein modification; protein ubiquitination.</text>
</comment>
<accession>A0A8K0H2Q3</accession>
<evidence type="ECO:0000256" key="2">
    <source>
        <dbReference type="ARBA" id="ARBA00004167"/>
    </source>
</evidence>
<dbReference type="OrthoDB" id="8062037at2759"/>
<keyword evidence="9" id="KW-0833">Ubl conjugation pathway</keyword>